<evidence type="ECO:0000313" key="2">
    <source>
        <dbReference type="Proteomes" id="UP000078541"/>
    </source>
</evidence>
<dbReference type="AlphaFoldDB" id="A0A195FZD7"/>
<keyword evidence="2" id="KW-1185">Reference proteome</keyword>
<protein>
    <submittedName>
        <fullName evidence="1">Uncharacterized protein</fullName>
    </submittedName>
</protein>
<name>A0A195FZD7_9HYME</name>
<sequence length="132" mass="14080">MPCEIIRCTVEDLSEKYPFTRICGTANGILRVSPIRALLSRRIEGATFGTSARSVSLPRKTSSLCPQSASWTGITLGIKTARFNPFQLASSSIRRRAGAHFSSPSSKKQKPLVTILMVTSASLVIPAVGGTG</sequence>
<proteinExistence type="predicted"/>
<reference evidence="1 2" key="1">
    <citation type="submission" date="2016-03" db="EMBL/GenBank/DDBJ databases">
        <title>Trachymyrmex septentrionalis WGS genome.</title>
        <authorList>
            <person name="Nygaard S."/>
            <person name="Hu H."/>
            <person name="Boomsma J."/>
            <person name="Zhang G."/>
        </authorList>
    </citation>
    <scope>NUCLEOTIDE SEQUENCE [LARGE SCALE GENOMIC DNA]</scope>
    <source>
        <strain evidence="1">Tsep2-gDNA-1</strain>
        <tissue evidence="1">Whole body</tissue>
    </source>
</reference>
<dbReference type="Proteomes" id="UP000078541">
    <property type="component" value="Unassembled WGS sequence"/>
</dbReference>
<organism evidence="1 2">
    <name type="scientific">Trachymyrmex septentrionalis</name>
    <dbReference type="NCBI Taxonomy" id="34720"/>
    <lineage>
        <taxon>Eukaryota</taxon>
        <taxon>Metazoa</taxon>
        <taxon>Ecdysozoa</taxon>
        <taxon>Arthropoda</taxon>
        <taxon>Hexapoda</taxon>
        <taxon>Insecta</taxon>
        <taxon>Pterygota</taxon>
        <taxon>Neoptera</taxon>
        <taxon>Endopterygota</taxon>
        <taxon>Hymenoptera</taxon>
        <taxon>Apocrita</taxon>
        <taxon>Aculeata</taxon>
        <taxon>Formicoidea</taxon>
        <taxon>Formicidae</taxon>
        <taxon>Myrmicinae</taxon>
        <taxon>Trachymyrmex</taxon>
    </lineage>
</organism>
<dbReference type="EMBL" id="KQ981193">
    <property type="protein sequence ID" value="KYN45169.1"/>
    <property type="molecule type" value="Genomic_DNA"/>
</dbReference>
<accession>A0A195FZD7</accession>
<gene>
    <name evidence="1" type="ORF">ALC56_00419</name>
</gene>
<evidence type="ECO:0000313" key="1">
    <source>
        <dbReference type="EMBL" id="KYN45169.1"/>
    </source>
</evidence>